<comment type="catalytic activity">
    <reaction evidence="1">
        <text>S-ubiquitinyl-[E2 ubiquitin-conjugating enzyme]-L-cysteine + [acceptor protein]-L-lysine = [E2 ubiquitin-conjugating enzyme]-L-cysteine + N(6)-ubiquitinyl-[acceptor protein]-L-lysine.</text>
        <dbReference type="EC" id="2.3.2.27"/>
    </reaction>
</comment>
<evidence type="ECO:0000256" key="6">
    <source>
        <dbReference type="ARBA" id="ARBA00022771"/>
    </source>
</evidence>
<keyword evidence="11" id="KW-0472">Membrane</keyword>
<dbReference type="Gene3D" id="3.30.40.10">
    <property type="entry name" value="Zinc/RING finger domain, C3HC4 (zinc finger)"/>
    <property type="match status" value="1"/>
</dbReference>
<dbReference type="GO" id="GO:0061630">
    <property type="term" value="F:ubiquitin protein ligase activity"/>
    <property type="evidence" value="ECO:0007669"/>
    <property type="project" value="UniProtKB-EC"/>
</dbReference>
<dbReference type="CDD" id="cd16461">
    <property type="entry name" value="RING-H2_EL5-like"/>
    <property type="match status" value="1"/>
</dbReference>
<keyword evidence="11" id="KW-1133">Transmembrane helix</keyword>
<evidence type="ECO:0000313" key="13">
    <source>
        <dbReference type="EMBL" id="GKV09177.1"/>
    </source>
</evidence>
<evidence type="ECO:0000256" key="11">
    <source>
        <dbReference type="SAM" id="Phobius"/>
    </source>
</evidence>
<dbReference type="Proteomes" id="UP001054252">
    <property type="component" value="Unassembled WGS sequence"/>
</dbReference>
<evidence type="ECO:0000313" key="14">
    <source>
        <dbReference type="Proteomes" id="UP001054252"/>
    </source>
</evidence>
<evidence type="ECO:0000256" key="3">
    <source>
        <dbReference type="ARBA" id="ARBA00012483"/>
    </source>
</evidence>
<keyword evidence="4" id="KW-0808">Transferase</keyword>
<reference evidence="13 14" key="1">
    <citation type="journal article" date="2021" name="Commun. Biol.">
        <title>The genome of Shorea leprosula (Dipterocarpaceae) highlights the ecological relevance of drought in aseasonal tropical rainforests.</title>
        <authorList>
            <person name="Ng K.K.S."/>
            <person name="Kobayashi M.J."/>
            <person name="Fawcett J.A."/>
            <person name="Hatakeyama M."/>
            <person name="Paape T."/>
            <person name="Ng C.H."/>
            <person name="Ang C.C."/>
            <person name="Tnah L.H."/>
            <person name="Lee C.T."/>
            <person name="Nishiyama T."/>
            <person name="Sese J."/>
            <person name="O'Brien M.J."/>
            <person name="Copetti D."/>
            <person name="Mohd Noor M.I."/>
            <person name="Ong R.C."/>
            <person name="Putra M."/>
            <person name="Sireger I.Z."/>
            <person name="Indrioko S."/>
            <person name="Kosugi Y."/>
            <person name="Izuno A."/>
            <person name="Isagi Y."/>
            <person name="Lee S.L."/>
            <person name="Shimizu K.K."/>
        </authorList>
    </citation>
    <scope>NUCLEOTIDE SEQUENCE [LARGE SCALE GENOMIC DNA]</scope>
    <source>
        <strain evidence="13">214</strain>
    </source>
</reference>
<keyword evidence="5" id="KW-0479">Metal-binding</keyword>
<dbReference type="InterPro" id="IPR013083">
    <property type="entry name" value="Znf_RING/FYVE/PHD"/>
</dbReference>
<dbReference type="GO" id="GO:0016567">
    <property type="term" value="P:protein ubiquitination"/>
    <property type="evidence" value="ECO:0007669"/>
    <property type="project" value="InterPro"/>
</dbReference>
<gene>
    <name evidence="13" type="ORF">SLEP1_g20719</name>
</gene>
<evidence type="ECO:0000256" key="10">
    <source>
        <dbReference type="SAM" id="MobiDB-lite"/>
    </source>
</evidence>
<feature type="domain" description="RING-type" evidence="12">
    <location>
        <begin position="93"/>
        <end position="135"/>
    </location>
</feature>
<dbReference type="SMART" id="SM00184">
    <property type="entry name" value="RING"/>
    <property type="match status" value="1"/>
</dbReference>
<feature type="compositionally biased region" description="Polar residues" evidence="10">
    <location>
        <begin position="149"/>
        <end position="178"/>
    </location>
</feature>
<evidence type="ECO:0000256" key="4">
    <source>
        <dbReference type="ARBA" id="ARBA00022679"/>
    </source>
</evidence>
<sequence length="206" mass="22778">MGLPQTQSPAPPHLYPQAIQLKLYQAFIFSIPILFSIILFLLFYLFYLKRRANSSLSQNPPILPLSFNRANPFVSSLPTVLFDEELRARDALCCVCLGEFELKEQLLQIPSCKHVFHGDCIHHWLCSNLTCPLCRCSVLPTTTILQNDPVPSSLPQLPHHNGTNNNTASNALDDQQNGSSEALPQQQASSSSSSTASTSTVVLIEE</sequence>
<dbReference type="PANTHER" id="PTHR46913">
    <property type="entry name" value="RING-H2 FINGER PROTEIN ATL16"/>
    <property type="match status" value="1"/>
</dbReference>
<evidence type="ECO:0000256" key="8">
    <source>
        <dbReference type="ARBA" id="ARBA00022833"/>
    </source>
</evidence>
<dbReference type="InterPro" id="IPR044600">
    <property type="entry name" value="ATL1/ATL16-like"/>
</dbReference>
<accession>A0AAV5J6U3</accession>
<evidence type="ECO:0000259" key="12">
    <source>
        <dbReference type="PROSITE" id="PS50089"/>
    </source>
</evidence>
<keyword evidence="14" id="KW-1185">Reference proteome</keyword>
<keyword evidence="11" id="KW-0812">Transmembrane</keyword>
<dbReference type="AlphaFoldDB" id="A0AAV5J6U3"/>
<keyword evidence="6 9" id="KW-0863">Zinc-finger</keyword>
<dbReference type="EC" id="2.3.2.27" evidence="3"/>
<evidence type="ECO:0000256" key="7">
    <source>
        <dbReference type="ARBA" id="ARBA00022786"/>
    </source>
</evidence>
<dbReference type="InterPro" id="IPR001841">
    <property type="entry name" value="Znf_RING"/>
</dbReference>
<comment type="pathway">
    <text evidence="2">Protein modification; protein ubiquitination.</text>
</comment>
<keyword evidence="8" id="KW-0862">Zinc</keyword>
<dbReference type="Pfam" id="PF13639">
    <property type="entry name" value="zf-RING_2"/>
    <property type="match status" value="1"/>
</dbReference>
<dbReference type="PROSITE" id="PS50089">
    <property type="entry name" value="ZF_RING_2"/>
    <property type="match status" value="1"/>
</dbReference>
<evidence type="ECO:0000256" key="2">
    <source>
        <dbReference type="ARBA" id="ARBA00004906"/>
    </source>
</evidence>
<dbReference type="SUPFAM" id="SSF57850">
    <property type="entry name" value="RING/U-box"/>
    <property type="match status" value="1"/>
</dbReference>
<evidence type="ECO:0000256" key="5">
    <source>
        <dbReference type="ARBA" id="ARBA00022723"/>
    </source>
</evidence>
<evidence type="ECO:0000256" key="1">
    <source>
        <dbReference type="ARBA" id="ARBA00000900"/>
    </source>
</evidence>
<dbReference type="GO" id="GO:0008270">
    <property type="term" value="F:zinc ion binding"/>
    <property type="evidence" value="ECO:0007669"/>
    <property type="project" value="UniProtKB-KW"/>
</dbReference>
<feature type="transmembrane region" description="Helical" evidence="11">
    <location>
        <begin position="23"/>
        <end position="47"/>
    </location>
</feature>
<proteinExistence type="predicted"/>
<feature type="compositionally biased region" description="Low complexity" evidence="10">
    <location>
        <begin position="179"/>
        <end position="200"/>
    </location>
</feature>
<protein>
    <recommendedName>
        <fullName evidence="3">RING-type E3 ubiquitin transferase</fullName>
        <ecNumber evidence="3">2.3.2.27</ecNumber>
    </recommendedName>
</protein>
<dbReference type="EMBL" id="BPVZ01000030">
    <property type="protein sequence ID" value="GKV09177.1"/>
    <property type="molecule type" value="Genomic_DNA"/>
</dbReference>
<keyword evidence="7" id="KW-0833">Ubl conjugation pathway</keyword>
<dbReference type="PANTHER" id="PTHR46913:SF23">
    <property type="entry name" value="E3 UBIQUITIN-PROTEIN LIGASE RHA4A-RELATED"/>
    <property type="match status" value="1"/>
</dbReference>
<evidence type="ECO:0000256" key="9">
    <source>
        <dbReference type="PROSITE-ProRule" id="PRU00175"/>
    </source>
</evidence>
<comment type="caution">
    <text evidence="13">The sequence shown here is derived from an EMBL/GenBank/DDBJ whole genome shotgun (WGS) entry which is preliminary data.</text>
</comment>
<name>A0AAV5J6U3_9ROSI</name>
<feature type="region of interest" description="Disordered" evidence="10">
    <location>
        <begin position="149"/>
        <end position="206"/>
    </location>
</feature>
<organism evidence="13 14">
    <name type="scientific">Rubroshorea leprosula</name>
    <dbReference type="NCBI Taxonomy" id="152421"/>
    <lineage>
        <taxon>Eukaryota</taxon>
        <taxon>Viridiplantae</taxon>
        <taxon>Streptophyta</taxon>
        <taxon>Embryophyta</taxon>
        <taxon>Tracheophyta</taxon>
        <taxon>Spermatophyta</taxon>
        <taxon>Magnoliopsida</taxon>
        <taxon>eudicotyledons</taxon>
        <taxon>Gunneridae</taxon>
        <taxon>Pentapetalae</taxon>
        <taxon>rosids</taxon>
        <taxon>malvids</taxon>
        <taxon>Malvales</taxon>
        <taxon>Dipterocarpaceae</taxon>
        <taxon>Rubroshorea</taxon>
    </lineage>
</organism>